<dbReference type="AlphaFoldDB" id="N1UDS8"/>
<evidence type="ECO:0000313" key="1">
    <source>
        <dbReference type="EMBL" id="EMY16094.1"/>
    </source>
</evidence>
<comment type="caution">
    <text evidence="1">The sequence shown here is derived from an EMBL/GenBank/DDBJ whole genome shotgun (WGS) entry which is preliminary data.</text>
</comment>
<gene>
    <name evidence="1" type="ORF">LEP1GSC043_1057</name>
</gene>
<name>N1UDS8_9LEPT</name>
<sequence length="85" mass="9601">MIKLGMISSILRISAIQNFKAVICFRVRVLSQGIFSSNSDQEPTLGIINATSSILISGRFKKEFKTKKYRTEKKLPPLKIEQASR</sequence>
<reference evidence="1 2" key="1">
    <citation type="submission" date="2013-02" db="EMBL/GenBank/DDBJ databases">
        <authorList>
            <person name="Harkins D.M."/>
            <person name="Durkin A.S."/>
            <person name="Brinkac L.M."/>
            <person name="Haft D.H."/>
            <person name="Selengut J.D."/>
            <person name="Sanka R."/>
            <person name="DePew J."/>
            <person name="Purushe J."/>
            <person name="Haake D.A."/>
            <person name="Matsunaga J."/>
            <person name="Vinetz J.M."/>
            <person name="Sutton G.G."/>
            <person name="Nierman W.C."/>
            <person name="Fouts D.E."/>
        </authorList>
    </citation>
    <scope>NUCLEOTIDE SEQUENCE [LARGE SCALE GENOMIC DNA]</scope>
    <source>
        <strain evidence="1 2">Ecochallenge</strain>
    </source>
</reference>
<dbReference type="Proteomes" id="UP000012249">
    <property type="component" value="Unassembled WGS sequence"/>
</dbReference>
<organism evidence="1 2">
    <name type="scientific">Leptospira weilii str. Ecochallenge</name>
    <dbReference type="NCBI Taxonomy" id="1049986"/>
    <lineage>
        <taxon>Bacteria</taxon>
        <taxon>Pseudomonadati</taxon>
        <taxon>Spirochaetota</taxon>
        <taxon>Spirochaetia</taxon>
        <taxon>Leptospirales</taxon>
        <taxon>Leptospiraceae</taxon>
        <taxon>Leptospira</taxon>
    </lineage>
</organism>
<proteinExistence type="predicted"/>
<protein>
    <submittedName>
        <fullName evidence="1">Uncharacterized protein</fullName>
    </submittedName>
</protein>
<evidence type="ECO:0000313" key="2">
    <source>
        <dbReference type="Proteomes" id="UP000012249"/>
    </source>
</evidence>
<dbReference type="EMBL" id="AHMI02000048">
    <property type="protein sequence ID" value="EMY16094.1"/>
    <property type="molecule type" value="Genomic_DNA"/>
</dbReference>
<accession>N1UDS8</accession>